<dbReference type="GeneID" id="118421037"/>
<name>A0A9J7MZ21_BRAFL</name>
<protein>
    <submittedName>
        <fullName evidence="3">Uncharacterized protein LOC118421037</fullName>
    </submittedName>
</protein>
<dbReference type="Proteomes" id="UP000001554">
    <property type="component" value="Chromosome 1"/>
</dbReference>
<dbReference type="InterPro" id="IPR029246">
    <property type="entry name" value="TALPID3"/>
</dbReference>
<dbReference type="OrthoDB" id="10057439at2759"/>
<dbReference type="OMA" id="QMEWQEK"/>
<dbReference type="Pfam" id="PF15324">
    <property type="entry name" value="TALPID3"/>
    <property type="match status" value="1"/>
</dbReference>
<evidence type="ECO:0000256" key="1">
    <source>
        <dbReference type="SAM" id="MobiDB-lite"/>
    </source>
</evidence>
<feature type="region of interest" description="Disordered" evidence="1">
    <location>
        <begin position="17"/>
        <end position="196"/>
    </location>
</feature>
<dbReference type="AlphaFoldDB" id="A0A9J7MZ21"/>
<feature type="compositionally biased region" description="Low complexity" evidence="1">
    <location>
        <begin position="18"/>
        <end position="43"/>
    </location>
</feature>
<sequence>MAASPATQLLSITSAAVSALGKSSQSSHSSGSSSGARPSPGYSFQPTVTRHFEQSDERRQSPKPQEGGNTGGEDVSDPGANKQQQDVAKAEEMVDSANSSSASEILIRSTVLDHDRSLAPKSMNTSSDSRASFGSAGSQRVRVPRKLLKEVRSPFETEEAGVAEHVPAPLPGNLPPGEENGTAESDVPSVPTPVEQEGQEVLISYIKQREARADHPRTLPASAGPVRDRSQSPAAVQPPVSCSVAAASDVVIQTVNLPHKVGSAAGNQQGALLQQGAAVEGMDFTVNQDAPGDDVKVSRFQLTEKQKLLKSQLGKSKESTRQDSTCEEGCPAQGDQTPGGCRWGREQTPQQAGVRRCVCRCVGRCVRRCGHRQHRCCHRGCSRCNSTLLSGSHRSGGEDVFHQREAFPAAGVVPGQVQLRTAVRPAATPAATAADRHEDQVPGTAATTAAGVAGKFVCLFVCLFVRQSDQQLHQQLQQLTDMRIKFLEQLQQQQLEWQAKTAGGMAGHLAAAETFQTRPAAETAQGAVPGQPESRPNPPSHDDWTHPKYVPVQVHHRPTHPAPPQPTPASHGASNRFATTHATQTSPLDTPAPRKHPPVPIPKDNYQLKGRSILNEILSHNDALEASTVRPRSPSPPRSHPLPTEPAAGRLGSRHTSVDR</sequence>
<feature type="region of interest" description="Disordered" evidence="1">
    <location>
        <begin position="210"/>
        <end position="235"/>
    </location>
</feature>
<accession>A0A9J7MZ21</accession>
<dbReference type="RefSeq" id="XP_035684080.1">
    <property type="nucleotide sequence ID" value="XM_035828187.1"/>
</dbReference>
<organism evidence="2 3">
    <name type="scientific">Branchiostoma floridae</name>
    <name type="common">Florida lancelet</name>
    <name type="synonym">Amphioxus</name>
    <dbReference type="NCBI Taxonomy" id="7739"/>
    <lineage>
        <taxon>Eukaryota</taxon>
        <taxon>Metazoa</taxon>
        <taxon>Chordata</taxon>
        <taxon>Cephalochordata</taxon>
        <taxon>Leptocardii</taxon>
        <taxon>Amphioxiformes</taxon>
        <taxon>Branchiostomatidae</taxon>
        <taxon>Branchiostoma</taxon>
    </lineage>
</organism>
<gene>
    <name evidence="3" type="primary">LOC118421037</name>
</gene>
<feature type="compositionally biased region" description="Polar residues" evidence="1">
    <location>
        <begin position="572"/>
        <end position="588"/>
    </location>
</feature>
<feature type="compositionally biased region" description="Basic and acidic residues" evidence="1">
    <location>
        <begin position="50"/>
        <end position="60"/>
    </location>
</feature>
<feature type="region of interest" description="Disordered" evidence="1">
    <location>
        <begin position="311"/>
        <end position="338"/>
    </location>
</feature>
<evidence type="ECO:0000313" key="3">
    <source>
        <dbReference type="RefSeq" id="XP_035684080.1"/>
    </source>
</evidence>
<feature type="compositionally biased region" description="Polar residues" evidence="1">
    <location>
        <begin position="122"/>
        <end position="138"/>
    </location>
</feature>
<feature type="region of interest" description="Disordered" evidence="1">
    <location>
        <begin position="520"/>
        <end position="606"/>
    </location>
</feature>
<reference evidence="3" key="2">
    <citation type="submission" date="2025-08" db="UniProtKB">
        <authorList>
            <consortium name="RefSeq"/>
        </authorList>
    </citation>
    <scope>IDENTIFICATION</scope>
    <source>
        <strain evidence="3">S238N-H82</strain>
        <tissue evidence="3">Testes</tissue>
    </source>
</reference>
<feature type="region of interest" description="Disordered" evidence="1">
    <location>
        <begin position="619"/>
        <end position="660"/>
    </location>
</feature>
<dbReference type="GO" id="GO:0007224">
    <property type="term" value="P:smoothened signaling pathway"/>
    <property type="evidence" value="ECO:0007669"/>
    <property type="project" value="InterPro"/>
</dbReference>
<proteinExistence type="predicted"/>
<dbReference type="KEGG" id="bfo:118421037"/>
<keyword evidence="2" id="KW-1185">Reference proteome</keyword>
<reference evidence="2" key="1">
    <citation type="journal article" date="2020" name="Nat. Ecol. Evol.">
        <title>Deeply conserved synteny resolves early events in vertebrate evolution.</title>
        <authorList>
            <person name="Simakov O."/>
            <person name="Marletaz F."/>
            <person name="Yue J.X."/>
            <person name="O'Connell B."/>
            <person name="Jenkins J."/>
            <person name="Brandt A."/>
            <person name="Calef R."/>
            <person name="Tung C.H."/>
            <person name="Huang T.K."/>
            <person name="Schmutz J."/>
            <person name="Satoh N."/>
            <person name="Yu J.K."/>
            <person name="Putnam N.H."/>
            <person name="Green R.E."/>
            <person name="Rokhsar D.S."/>
        </authorList>
    </citation>
    <scope>NUCLEOTIDE SEQUENCE [LARGE SCALE GENOMIC DNA]</scope>
    <source>
        <strain evidence="2">S238N-H82</strain>
    </source>
</reference>
<evidence type="ECO:0000313" key="2">
    <source>
        <dbReference type="Proteomes" id="UP000001554"/>
    </source>
</evidence>
<feature type="compositionally biased region" description="Pro residues" evidence="1">
    <location>
        <begin position="633"/>
        <end position="644"/>
    </location>
</feature>